<dbReference type="InterPro" id="IPR038336">
    <property type="entry name" value="NET_sf"/>
</dbReference>
<dbReference type="Gene3D" id="1.20.1270.220">
    <property type="match status" value="1"/>
</dbReference>
<protein>
    <recommendedName>
        <fullName evidence="1">NET domain-containing protein</fullName>
    </recommendedName>
</protein>
<dbReference type="EMBL" id="MN739643">
    <property type="protein sequence ID" value="QHT17710.1"/>
    <property type="molecule type" value="Genomic_DNA"/>
</dbReference>
<dbReference type="InterPro" id="IPR027353">
    <property type="entry name" value="NET_dom"/>
</dbReference>
<reference evidence="2" key="1">
    <citation type="journal article" date="2020" name="Nature">
        <title>Giant virus diversity and host interactions through global metagenomics.</title>
        <authorList>
            <person name="Schulz F."/>
            <person name="Roux S."/>
            <person name="Paez-Espino D."/>
            <person name="Jungbluth S."/>
            <person name="Walsh D.A."/>
            <person name="Denef V.J."/>
            <person name="McMahon K.D."/>
            <person name="Konstantinidis K.T."/>
            <person name="Eloe-Fadrosh E.A."/>
            <person name="Kyrpides N.C."/>
            <person name="Woyke T."/>
        </authorList>
    </citation>
    <scope>NUCLEOTIDE SEQUENCE</scope>
    <source>
        <strain evidence="2">GVMAG-M-3300023174-30</strain>
    </source>
</reference>
<proteinExistence type="predicted"/>
<accession>A0A6C0DNC0</accession>
<sequence length="149" mass="17843">MENEDRMELCKTIKSQIEQLSQNEIEELFKIIYKNNNNYSKNNNGIFINLNWLDYDTIVKVSNYINFCIKSHNEINKYEVICNMLNDSINNKDKNEEIIVDTSNDYKILAINKQKVSSSMKFYLLKKKFQKQQLTSNIESYLTYDEYLF</sequence>
<evidence type="ECO:0000313" key="2">
    <source>
        <dbReference type="EMBL" id="QHT17710.1"/>
    </source>
</evidence>
<dbReference type="AlphaFoldDB" id="A0A6C0DNC0"/>
<feature type="domain" description="NET" evidence="1">
    <location>
        <begin position="11"/>
        <end position="66"/>
    </location>
</feature>
<dbReference type="Pfam" id="PF17035">
    <property type="entry name" value="BET"/>
    <property type="match status" value="1"/>
</dbReference>
<name>A0A6C0DNC0_9ZZZZ</name>
<organism evidence="2">
    <name type="scientific">viral metagenome</name>
    <dbReference type="NCBI Taxonomy" id="1070528"/>
    <lineage>
        <taxon>unclassified sequences</taxon>
        <taxon>metagenomes</taxon>
        <taxon>organismal metagenomes</taxon>
    </lineage>
</organism>
<evidence type="ECO:0000259" key="1">
    <source>
        <dbReference type="Pfam" id="PF17035"/>
    </source>
</evidence>